<comment type="caution">
    <text evidence="1">The sequence shown here is derived from an EMBL/GenBank/DDBJ whole genome shotgun (WGS) entry which is preliminary data.</text>
</comment>
<feature type="non-terminal residue" evidence="1">
    <location>
        <position position="1"/>
    </location>
</feature>
<protein>
    <submittedName>
        <fullName evidence="1">Uncharacterized protein</fullName>
    </submittedName>
</protein>
<proteinExistence type="predicted"/>
<reference evidence="1 2" key="2">
    <citation type="journal article" date="2017" name="Front. Plant Sci.">
        <title>Gene Classification and Mining of Molecular Markers Useful in Red Clover (Trifolium pratense) Breeding.</title>
        <authorList>
            <person name="Istvanek J."/>
            <person name="Dluhosova J."/>
            <person name="Dluhos P."/>
            <person name="Patkova L."/>
            <person name="Nedelnik J."/>
            <person name="Repkova J."/>
        </authorList>
    </citation>
    <scope>NUCLEOTIDE SEQUENCE [LARGE SCALE GENOMIC DNA]</scope>
    <source>
        <strain evidence="2">cv. Tatra</strain>
        <tissue evidence="1">Young leaves</tissue>
    </source>
</reference>
<dbReference type="AlphaFoldDB" id="A0A2K3L3I1"/>
<dbReference type="EMBL" id="ASHM01025540">
    <property type="protein sequence ID" value="PNX73101.1"/>
    <property type="molecule type" value="Genomic_DNA"/>
</dbReference>
<evidence type="ECO:0000313" key="1">
    <source>
        <dbReference type="EMBL" id="PNX73101.1"/>
    </source>
</evidence>
<organism evidence="1 2">
    <name type="scientific">Trifolium pratense</name>
    <name type="common">Red clover</name>
    <dbReference type="NCBI Taxonomy" id="57577"/>
    <lineage>
        <taxon>Eukaryota</taxon>
        <taxon>Viridiplantae</taxon>
        <taxon>Streptophyta</taxon>
        <taxon>Embryophyta</taxon>
        <taxon>Tracheophyta</taxon>
        <taxon>Spermatophyta</taxon>
        <taxon>Magnoliopsida</taxon>
        <taxon>eudicotyledons</taxon>
        <taxon>Gunneridae</taxon>
        <taxon>Pentapetalae</taxon>
        <taxon>rosids</taxon>
        <taxon>fabids</taxon>
        <taxon>Fabales</taxon>
        <taxon>Fabaceae</taxon>
        <taxon>Papilionoideae</taxon>
        <taxon>50 kb inversion clade</taxon>
        <taxon>NPAAA clade</taxon>
        <taxon>Hologalegina</taxon>
        <taxon>IRL clade</taxon>
        <taxon>Trifolieae</taxon>
        <taxon>Trifolium</taxon>
    </lineage>
</organism>
<name>A0A2K3L3I1_TRIPR</name>
<reference evidence="1 2" key="1">
    <citation type="journal article" date="2014" name="Am. J. Bot.">
        <title>Genome assembly and annotation for red clover (Trifolium pratense; Fabaceae).</title>
        <authorList>
            <person name="Istvanek J."/>
            <person name="Jaros M."/>
            <person name="Krenek A."/>
            <person name="Repkova J."/>
        </authorList>
    </citation>
    <scope>NUCLEOTIDE SEQUENCE [LARGE SCALE GENOMIC DNA]</scope>
    <source>
        <strain evidence="2">cv. Tatra</strain>
        <tissue evidence="1">Young leaves</tissue>
    </source>
</reference>
<gene>
    <name evidence="1" type="ORF">L195_g028999</name>
</gene>
<dbReference type="Proteomes" id="UP000236291">
    <property type="component" value="Unassembled WGS sequence"/>
</dbReference>
<sequence>GRDDIIMVIPDIYVNTLHKLYAGIPVKDGKMYSDDRVKMETDLDDYDIDQQMQQLKEAELEACKGNEDALRFHATRWSDRD</sequence>
<evidence type="ECO:0000313" key="2">
    <source>
        <dbReference type="Proteomes" id="UP000236291"/>
    </source>
</evidence>
<accession>A0A2K3L3I1</accession>